<dbReference type="SUPFAM" id="SSF48371">
    <property type="entry name" value="ARM repeat"/>
    <property type="match status" value="1"/>
</dbReference>
<keyword evidence="3" id="KW-1185">Reference proteome</keyword>
<dbReference type="Proteomes" id="UP000820818">
    <property type="component" value="Linkage Group LG9"/>
</dbReference>
<evidence type="ECO:0000313" key="2">
    <source>
        <dbReference type="EMBL" id="KAI9552990.1"/>
    </source>
</evidence>
<feature type="compositionally biased region" description="Polar residues" evidence="1">
    <location>
        <begin position="425"/>
        <end position="444"/>
    </location>
</feature>
<name>A0AAD5PS19_9CRUS</name>
<protein>
    <submittedName>
        <fullName evidence="2">Uncharacterized protein</fullName>
    </submittedName>
</protein>
<reference evidence="2 3" key="1">
    <citation type="submission" date="2022-05" db="EMBL/GenBank/DDBJ databases">
        <title>A multi-omics perspective on studying reproductive biology in Daphnia sinensis.</title>
        <authorList>
            <person name="Jia J."/>
        </authorList>
    </citation>
    <scope>NUCLEOTIDE SEQUENCE [LARGE SCALE GENOMIC DNA]</scope>
    <source>
        <strain evidence="2 3">WSL</strain>
    </source>
</reference>
<gene>
    <name evidence="2" type="ORF">GHT06_020877</name>
</gene>
<feature type="compositionally biased region" description="Basic and acidic residues" evidence="1">
    <location>
        <begin position="317"/>
        <end position="327"/>
    </location>
</feature>
<feature type="compositionally biased region" description="Polar residues" evidence="1">
    <location>
        <begin position="331"/>
        <end position="349"/>
    </location>
</feature>
<feature type="compositionally biased region" description="Polar residues" evidence="1">
    <location>
        <begin position="305"/>
        <end position="314"/>
    </location>
</feature>
<sequence>MAFLTAAFFFGAIILITKLFGMRYRASTSTRLQLRGLEPEPDVELYKCPIQTTMETLVEAGLQNDTAPHLVSRLEWWKQINSYLDMLADTPELISSVATAIEVLLTYHQLQRSNAEEDLVRALFQRALQDSRLSHLYTKLLQQMMNDTRDWTQDLASRLLQLAVAEFNRPFTHVEDFEKKLNNVKLMAAVFRRRIDGVPDEWMKDCSDTLIRRLQAGLEQSIEQLCIFLKTLLINECNDNCNLSESQQLELVACFEALQKAALCPKRSSPRLKAEVREVLPETEPEAQPEGQPEEQVEEQPETPSGTQPETSNSEVEDFKTIKKADLDQGTEGSSSTAELHNNAETPQTNPLDQIVSFAYRLFQGPSVEPGVPRDKISHPLSPTVLPNLMTVPEMEPPVIDDRKLKGGENQPEHNVQQTDEDSQRILNSNASTISNDSDASSTPDVFDTTPIEDKAQVQVGQSKIEPAHKTVEDSLLAVHHGKHWYEDPGETVSPPGLTSNDVVEVGKTILLADKTMVANKKAVVGRRGEKNRDVKGKSIKKKDTSGSDVKH</sequence>
<proteinExistence type="predicted"/>
<accession>A0AAD5PS19</accession>
<dbReference type="AlphaFoldDB" id="A0AAD5PS19"/>
<evidence type="ECO:0000256" key="1">
    <source>
        <dbReference type="SAM" id="MobiDB-lite"/>
    </source>
</evidence>
<feature type="compositionally biased region" description="Acidic residues" evidence="1">
    <location>
        <begin position="281"/>
        <end position="301"/>
    </location>
</feature>
<dbReference type="InterPro" id="IPR016024">
    <property type="entry name" value="ARM-type_fold"/>
</dbReference>
<organism evidence="2 3">
    <name type="scientific">Daphnia sinensis</name>
    <dbReference type="NCBI Taxonomy" id="1820382"/>
    <lineage>
        <taxon>Eukaryota</taxon>
        <taxon>Metazoa</taxon>
        <taxon>Ecdysozoa</taxon>
        <taxon>Arthropoda</taxon>
        <taxon>Crustacea</taxon>
        <taxon>Branchiopoda</taxon>
        <taxon>Diplostraca</taxon>
        <taxon>Cladocera</taxon>
        <taxon>Anomopoda</taxon>
        <taxon>Daphniidae</taxon>
        <taxon>Daphnia</taxon>
        <taxon>Daphnia similis group</taxon>
    </lineage>
</organism>
<feature type="region of interest" description="Disordered" evidence="1">
    <location>
        <begin position="277"/>
        <end position="349"/>
    </location>
</feature>
<feature type="region of interest" description="Disordered" evidence="1">
    <location>
        <begin position="366"/>
        <end position="453"/>
    </location>
</feature>
<feature type="compositionally biased region" description="Basic and acidic residues" evidence="1">
    <location>
        <begin position="527"/>
        <end position="552"/>
    </location>
</feature>
<evidence type="ECO:0000313" key="3">
    <source>
        <dbReference type="Proteomes" id="UP000820818"/>
    </source>
</evidence>
<dbReference type="EMBL" id="WJBH02000009">
    <property type="protein sequence ID" value="KAI9552990.1"/>
    <property type="molecule type" value="Genomic_DNA"/>
</dbReference>
<feature type="region of interest" description="Disordered" evidence="1">
    <location>
        <begin position="523"/>
        <end position="552"/>
    </location>
</feature>
<comment type="caution">
    <text evidence="2">The sequence shown here is derived from an EMBL/GenBank/DDBJ whole genome shotgun (WGS) entry which is preliminary data.</text>
</comment>
<dbReference type="Gene3D" id="1.25.40.180">
    <property type="match status" value="1"/>
</dbReference>